<sequence>MTTRTALIAQAKTWLDVPVRPSGAQRVGVNCLGLFVGILHEAGGFEEIVDEAEKHVGFRAPISAGDFLRELKVSRYLRLVYPSQLRLGNFVLLFTRDGPQHLAFVTEPGVILHASARKKKVIEHLLPIGWKIAAEFEIVGLVD</sequence>
<organism evidence="1">
    <name type="scientific">marine sediment metagenome</name>
    <dbReference type="NCBI Taxonomy" id="412755"/>
    <lineage>
        <taxon>unclassified sequences</taxon>
        <taxon>metagenomes</taxon>
        <taxon>ecological metagenomes</taxon>
    </lineage>
</organism>
<name>A0A0F9JAW2_9ZZZZ</name>
<dbReference type="AlphaFoldDB" id="A0A0F9JAW2"/>
<dbReference type="EMBL" id="LAZR01018485">
    <property type="protein sequence ID" value="KKL96232.1"/>
    <property type="molecule type" value="Genomic_DNA"/>
</dbReference>
<dbReference type="SUPFAM" id="SSF54001">
    <property type="entry name" value="Cysteine proteinases"/>
    <property type="match status" value="1"/>
</dbReference>
<evidence type="ECO:0008006" key="2">
    <source>
        <dbReference type="Google" id="ProtNLM"/>
    </source>
</evidence>
<accession>A0A0F9JAW2</accession>
<protein>
    <recommendedName>
        <fullName evidence="2">NlpC/P60 domain-containing protein</fullName>
    </recommendedName>
</protein>
<dbReference type="InterPro" id="IPR038765">
    <property type="entry name" value="Papain-like_cys_pep_sf"/>
</dbReference>
<proteinExistence type="predicted"/>
<gene>
    <name evidence="1" type="ORF">LCGC14_1846550</name>
</gene>
<evidence type="ECO:0000313" key="1">
    <source>
        <dbReference type="EMBL" id="KKL96232.1"/>
    </source>
</evidence>
<dbReference type="Gene3D" id="3.90.1720.10">
    <property type="entry name" value="endopeptidase domain like (from Nostoc punctiforme)"/>
    <property type="match status" value="1"/>
</dbReference>
<reference evidence="1" key="1">
    <citation type="journal article" date="2015" name="Nature">
        <title>Complex archaea that bridge the gap between prokaryotes and eukaryotes.</title>
        <authorList>
            <person name="Spang A."/>
            <person name="Saw J.H."/>
            <person name="Jorgensen S.L."/>
            <person name="Zaremba-Niedzwiedzka K."/>
            <person name="Martijn J."/>
            <person name="Lind A.E."/>
            <person name="van Eijk R."/>
            <person name="Schleper C."/>
            <person name="Guy L."/>
            <person name="Ettema T.J."/>
        </authorList>
    </citation>
    <scope>NUCLEOTIDE SEQUENCE</scope>
</reference>
<comment type="caution">
    <text evidence="1">The sequence shown here is derived from an EMBL/GenBank/DDBJ whole genome shotgun (WGS) entry which is preliminary data.</text>
</comment>